<keyword evidence="6 9" id="KW-1133">Transmembrane helix</keyword>
<accession>A0A2T7ATT5</accession>
<feature type="transmembrane region" description="Helical" evidence="9">
    <location>
        <begin position="189"/>
        <end position="209"/>
    </location>
</feature>
<evidence type="ECO:0000256" key="2">
    <source>
        <dbReference type="ARBA" id="ARBA00022448"/>
    </source>
</evidence>
<evidence type="ECO:0000259" key="10">
    <source>
        <dbReference type="PROSITE" id="PS50928"/>
    </source>
</evidence>
<dbReference type="Proteomes" id="UP000469927">
    <property type="component" value="Unassembled WGS sequence"/>
</dbReference>
<evidence type="ECO:0000313" key="14">
    <source>
        <dbReference type="Proteomes" id="UP000469927"/>
    </source>
</evidence>
<dbReference type="PANTHER" id="PTHR43386:SF5">
    <property type="entry name" value="PUTRESCINE EXPORT SYSTEM PERMEASE PROTEIN SAPC"/>
    <property type="match status" value="1"/>
</dbReference>
<comment type="caution">
    <text evidence="12">The sequence shown here is derived from an EMBL/GenBank/DDBJ whole genome shotgun (WGS) entry which is preliminary data.</text>
</comment>
<evidence type="ECO:0000313" key="12">
    <source>
        <dbReference type="EMBL" id="PUX15031.1"/>
    </source>
</evidence>
<reference evidence="12 13" key="1">
    <citation type="submission" date="2016-12" db="EMBL/GenBank/DDBJ databases">
        <title>Analysis of the Molecular Diversity Among Cronobacter Species Isolated from Filth Flies Using a Pan Genomic DNA Microarray.</title>
        <authorList>
            <person name="Pava-Ripoll M."/>
            <person name="Tall B."/>
            <person name="Farber J."/>
            <person name="Fanning S."/>
            <person name="Lehner A."/>
            <person name="Stephan R."/>
            <person name="Pagotto F."/>
            <person name="Iverson C."/>
            <person name="Ziobro G."/>
            <person name="Miller A."/>
            <person name="Pearson R."/>
            <person name="Yan Q."/>
            <person name="Kim M."/>
            <person name="Jeong S."/>
            <person name="Park J."/>
            <person name="Jun S."/>
            <person name="Choi H."/>
            <person name="Chung T."/>
            <person name="Yoo Y."/>
            <person name="Park E."/>
            <person name="Hwang S."/>
            <person name="Lee B."/>
            <person name="Sathyamoorthy V."/>
            <person name="Carter L."/>
            <person name="Mammel M."/>
            <person name="Jackson S."/>
            <person name="Kothary M."/>
            <person name="Patel I."/>
            <person name="Grim C."/>
            <person name="Gopinath G."/>
            <person name="Gangiredla J."/>
            <person name="Chase H."/>
        </authorList>
    </citation>
    <scope>NUCLEOTIDE SEQUENCE [LARGE SCALE GENOMIC DNA]</scope>
    <source>
        <strain evidence="12 13">MOD1-Md1s</strain>
    </source>
</reference>
<dbReference type="EMBL" id="WAGD01000007">
    <property type="protein sequence ID" value="KAB0885774.1"/>
    <property type="molecule type" value="Genomic_DNA"/>
</dbReference>
<dbReference type="CDD" id="cd06261">
    <property type="entry name" value="TM_PBP2"/>
    <property type="match status" value="1"/>
</dbReference>
<evidence type="ECO:0000313" key="13">
    <source>
        <dbReference type="Proteomes" id="UP000244378"/>
    </source>
</evidence>
<feature type="transmembrane region" description="Helical" evidence="9">
    <location>
        <begin position="221"/>
        <end position="241"/>
    </location>
</feature>
<keyword evidence="14" id="KW-1185">Reference proteome</keyword>
<dbReference type="InterPro" id="IPR035906">
    <property type="entry name" value="MetI-like_sf"/>
</dbReference>
<protein>
    <submittedName>
        <fullName evidence="12">Peptide ABC transporter permease SapC</fullName>
    </submittedName>
</protein>
<dbReference type="InterPro" id="IPR050366">
    <property type="entry name" value="BP-dependent_transpt_permease"/>
</dbReference>
<feature type="transmembrane region" description="Helical" evidence="9">
    <location>
        <begin position="261"/>
        <end position="283"/>
    </location>
</feature>
<dbReference type="NCBIfam" id="NF011691">
    <property type="entry name" value="PRK15111.1"/>
    <property type="match status" value="1"/>
</dbReference>
<keyword evidence="2 9" id="KW-0813">Transport</keyword>
<evidence type="ECO:0000256" key="3">
    <source>
        <dbReference type="ARBA" id="ARBA00022475"/>
    </source>
</evidence>
<proteinExistence type="inferred from homology"/>
<organism evidence="12 13">
    <name type="scientific">Cronobacter muytjensii</name>
    <dbReference type="NCBI Taxonomy" id="413501"/>
    <lineage>
        <taxon>Bacteria</taxon>
        <taxon>Pseudomonadati</taxon>
        <taxon>Pseudomonadota</taxon>
        <taxon>Gammaproteobacteria</taxon>
        <taxon>Enterobacterales</taxon>
        <taxon>Enterobacteriaceae</taxon>
        <taxon>Cronobacter</taxon>
    </lineage>
</organism>
<feature type="transmembrane region" description="Helical" evidence="9">
    <location>
        <begin position="99"/>
        <end position="123"/>
    </location>
</feature>
<dbReference type="PANTHER" id="PTHR43386">
    <property type="entry name" value="OLIGOPEPTIDE TRANSPORT SYSTEM PERMEASE PROTEIN APPC"/>
    <property type="match status" value="1"/>
</dbReference>
<reference evidence="11 14" key="2">
    <citation type="submission" date="2019-08" db="EMBL/GenBank/DDBJ databases">
        <title>Prevalence, distribution, and phylogeny of type two toxin-antitoxin genes possessed by Cronobacter species where C. sakazakii homologs follow sequence type lineages.</title>
        <authorList>
            <person name="Finkelstein S."/>
            <person name="Negrete F."/>
            <person name="Jang H."/>
            <person name="Gopinath G.R."/>
            <person name="Tall B.D."/>
        </authorList>
    </citation>
    <scope>NUCLEOTIDE SEQUENCE [LARGE SCALE GENOMIC DNA]</scope>
    <source>
        <strain evidence="11 14">MOD1_GK1257</strain>
    </source>
</reference>
<keyword evidence="5 9" id="KW-0812">Transmembrane</keyword>
<comment type="subcellular location">
    <subcellularLocation>
        <location evidence="1">Cell inner membrane</location>
        <topology evidence="1">Multi-pass membrane protein</topology>
    </subcellularLocation>
    <subcellularLocation>
        <location evidence="9">Cell membrane</location>
        <topology evidence="9">Multi-pass membrane protein</topology>
    </subcellularLocation>
</comment>
<dbReference type="PROSITE" id="PS50928">
    <property type="entry name" value="ABC_TM1"/>
    <property type="match status" value="1"/>
</dbReference>
<gene>
    <name evidence="11" type="primary">sapC</name>
    <name evidence="12" type="ORF">AUN14_09725</name>
    <name evidence="11" type="ORF">FZI19_02610</name>
</gene>
<dbReference type="OrthoDB" id="9805884at2"/>
<dbReference type="FunFam" id="1.10.3720.10:FF:000019">
    <property type="entry name" value="Antimicrobial peptide ABC transporter permease SapC"/>
    <property type="match status" value="1"/>
</dbReference>
<dbReference type="EMBL" id="MSAE01000018">
    <property type="protein sequence ID" value="PUX15031.1"/>
    <property type="molecule type" value="Genomic_DNA"/>
</dbReference>
<evidence type="ECO:0000256" key="1">
    <source>
        <dbReference type="ARBA" id="ARBA00004429"/>
    </source>
</evidence>
<dbReference type="Proteomes" id="UP000244378">
    <property type="component" value="Unassembled WGS sequence"/>
</dbReference>
<dbReference type="RefSeq" id="WP_038862640.1">
    <property type="nucleotide sequence ID" value="NZ_CP187979.1"/>
</dbReference>
<evidence type="ECO:0000256" key="8">
    <source>
        <dbReference type="ARBA" id="ARBA00024202"/>
    </source>
</evidence>
<keyword evidence="7 9" id="KW-0472">Membrane</keyword>
<dbReference type="Gene3D" id="1.10.3720.10">
    <property type="entry name" value="MetI-like"/>
    <property type="match status" value="1"/>
</dbReference>
<dbReference type="Pfam" id="PF00528">
    <property type="entry name" value="BPD_transp_1"/>
    <property type="match status" value="1"/>
</dbReference>
<evidence type="ECO:0000256" key="4">
    <source>
        <dbReference type="ARBA" id="ARBA00022519"/>
    </source>
</evidence>
<dbReference type="GO" id="GO:0005886">
    <property type="term" value="C:plasma membrane"/>
    <property type="evidence" value="ECO:0007669"/>
    <property type="project" value="UniProtKB-SubCell"/>
</dbReference>
<evidence type="ECO:0000256" key="6">
    <source>
        <dbReference type="ARBA" id="ARBA00022989"/>
    </source>
</evidence>
<dbReference type="Pfam" id="PF12911">
    <property type="entry name" value="OppC_N"/>
    <property type="match status" value="1"/>
</dbReference>
<name>A0A2T7ATT5_9ENTR</name>
<feature type="transmembrane region" description="Helical" evidence="9">
    <location>
        <begin position="144"/>
        <end position="169"/>
    </location>
</feature>
<dbReference type="InterPro" id="IPR025966">
    <property type="entry name" value="OppC_N"/>
</dbReference>
<evidence type="ECO:0000256" key="5">
    <source>
        <dbReference type="ARBA" id="ARBA00022692"/>
    </source>
</evidence>
<sequence>MPYDSVYREKRPPGALRTVWRKFYGDTVAMVGLYGCAGLVLLCVFGRVFAPYGIDQQFLGYQLLPPSWSRYGEVSFFLGTDDLGRDLLSRLLSGAAPTIGGAFVVTLAATVCGLLLGVLAGATHGLRSAVLNHVLDTLLSIPSLLLAIIVVAFAGPQLSHAMLAVWLALVPRMVRSVYSMVHDELEKEYVIAARLDGATTFNILLFAVLPNTASLLVGEITRALSIAILDIAALGFLDLGAQLPSPEWGAMLGDALELIYVAPWTVMLPGAAIMISVLLVNLLGDGIRRAIDAGVE</sequence>
<dbReference type="InterPro" id="IPR000515">
    <property type="entry name" value="MetI-like"/>
</dbReference>
<feature type="transmembrane region" description="Helical" evidence="9">
    <location>
        <begin position="27"/>
        <end position="50"/>
    </location>
</feature>
<dbReference type="AlphaFoldDB" id="A0A2T7ATT5"/>
<dbReference type="SUPFAM" id="SSF161098">
    <property type="entry name" value="MetI-like"/>
    <property type="match status" value="1"/>
</dbReference>
<dbReference type="GeneID" id="92212898"/>
<comment type="similarity">
    <text evidence="8">Belongs to the binding-protein-dependent transport system permease family. OppBC subfamily.</text>
</comment>
<evidence type="ECO:0000256" key="7">
    <source>
        <dbReference type="ARBA" id="ARBA00023136"/>
    </source>
</evidence>
<dbReference type="GO" id="GO:0055085">
    <property type="term" value="P:transmembrane transport"/>
    <property type="evidence" value="ECO:0007669"/>
    <property type="project" value="InterPro"/>
</dbReference>
<feature type="domain" description="ABC transmembrane type-1" evidence="10">
    <location>
        <begin position="99"/>
        <end position="284"/>
    </location>
</feature>
<keyword evidence="3" id="KW-1003">Cell membrane</keyword>
<evidence type="ECO:0000313" key="11">
    <source>
        <dbReference type="EMBL" id="KAB0885774.1"/>
    </source>
</evidence>
<evidence type="ECO:0000256" key="9">
    <source>
        <dbReference type="RuleBase" id="RU363032"/>
    </source>
</evidence>
<keyword evidence="4" id="KW-0997">Cell inner membrane</keyword>